<sequence>DTSSSIPVFLQAVFSSTTKPVPVVTSAISLISYFRDPV</sequence>
<evidence type="ECO:0000313" key="1">
    <source>
        <dbReference type="EMBL" id="PNX54432.1"/>
    </source>
</evidence>
<reference evidence="1 2" key="2">
    <citation type="journal article" date="2017" name="Front. Plant Sci.">
        <title>Gene Classification and Mining of Molecular Markers Useful in Red Clover (Trifolium pratense) Breeding.</title>
        <authorList>
            <person name="Istvanek J."/>
            <person name="Dluhosova J."/>
            <person name="Dluhos P."/>
            <person name="Patkova L."/>
            <person name="Nedelnik J."/>
            <person name="Repkova J."/>
        </authorList>
    </citation>
    <scope>NUCLEOTIDE SEQUENCE [LARGE SCALE GENOMIC DNA]</scope>
    <source>
        <strain evidence="2">cv. Tatra</strain>
        <tissue evidence="1">Young leaves</tissue>
    </source>
</reference>
<evidence type="ECO:0000313" key="2">
    <source>
        <dbReference type="Proteomes" id="UP000236291"/>
    </source>
</evidence>
<reference evidence="1 2" key="1">
    <citation type="journal article" date="2014" name="Am. J. Bot.">
        <title>Genome assembly and annotation for red clover (Trifolium pratense; Fabaceae).</title>
        <authorList>
            <person name="Istvanek J."/>
            <person name="Jaros M."/>
            <person name="Krenek A."/>
            <person name="Repkova J."/>
        </authorList>
    </citation>
    <scope>NUCLEOTIDE SEQUENCE [LARGE SCALE GENOMIC DNA]</scope>
    <source>
        <strain evidence="2">cv. Tatra</strain>
        <tissue evidence="1">Young leaves</tissue>
    </source>
</reference>
<accession>A0A2K3JK83</accession>
<comment type="caution">
    <text evidence="1">The sequence shown here is derived from an EMBL/GenBank/DDBJ whole genome shotgun (WGS) entry which is preliminary data.</text>
</comment>
<organism evidence="1 2">
    <name type="scientific">Trifolium pratense</name>
    <name type="common">Red clover</name>
    <dbReference type="NCBI Taxonomy" id="57577"/>
    <lineage>
        <taxon>Eukaryota</taxon>
        <taxon>Viridiplantae</taxon>
        <taxon>Streptophyta</taxon>
        <taxon>Embryophyta</taxon>
        <taxon>Tracheophyta</taxon>
        <taxon>Spermatophyta</taxon>
        <taxon>Magnoliopsida</taxon>
        <taxon>eudicotyledons</taxon>
        <taxon>Gunneridae</taxon>
        <taxon>Pentapetalae</taxon>
        <taxon>rosids</taxon>
        <taxon>fabids</taxon>
        <taxon>Fabales</taxon>
        <taxon>Fabaceae</taxon>
        <taxon>Papilionoideae</taxon>
        <taxon>50 kb inversion clade</taxon>
        <taxon>NPAAA clade</taxon>
        <taxon>Hologalegina</taxon>
        <taxon>IRL clade</taxon>
        <taxon>Trifolieae</taxon>
        <taxon>Trifolium</taxon>
    </lineage>
</organism>
<dbReference type="Proteomes" id="UP000236291">
    <property type="component" value="Unassembled WGS sequence"/>
</dbReference>
<name>A0A2K3JK83_TRIPR</name>
<dbReference type="AlphaFoldDB" id="A0A2K3JK83"/>
<dbReference type="EMBL" id="ASHM01067966">
    <property type="protein sequence ID" value="PNX54432.1"/>
    <property type="molecule type" value="Genomic_DNA"/>
</dbReference>
<proteinExistence type="predicted"/>
<gene>
    <name evidence="1" type="ORF">L195_g048051</name>
</gene>
<feature type="non-terminal residue" evidence="1">
    <location>
        <position position="1"/>
    </location>
</feature>
<protein>
    <submittedName>
        <fullName evidence="1">Uncharacterized protein</fullName>
    </submittedName>
</protein>